<proteinExistence type="predicted"/>
<dbReference type="EMBL" id="GEZM01097769">
    <property type="protein sequence ID" value="JAV54117.1"/>
    <property type="molecule type" value="Transcribed_RNA"/>
</dbReference>
<dbReference type="AlphaFoldDB" id="A0A1Y1K5N4"/>
<name>A0A1Y1K5N4_PHOPY</name>
<protein>
    <submittedName>
        <fullName evidence="1">Uncharacterized protein</fullName>
    </submittedName>
</protein>
<sequence length="138" mass="16024">MHKEEDKYSRQFSHVIGETNLLRRTDDQYLTLLGLIADRTSSEVSKRDAQSKKRLRDALQWLVVNNRFYKLMHANIETLYAYFGNANPLNINPIDVVTVKDSALLDELGEERIGYFLPAQDPSQTRVNCDCFRQRPCT</sequence>
<accession>A0A1Y1K5N4</accession>
<evidence type="ECO:0000313" key="1">
    <source>
        <dbReference type="EMBL" id="JAV54117.1"/>
    </source>
</evidence>
<reference evidence="1" key="1">
    <citation type="journal article" date="2016" name="Sci. Rep.">
        <title>Molecular characterization of firefly nuptial gifts: a multi-omics approach sheds light on postcopulatory sexual selection.</title>
        <authorList>
            <person name="Al-Wathiqui N."/>
            <person name="Fallon T.R."/>
            <person name="South A."/>
            <person name="Weng J.K."/>
            <person name="Lewis S.M."/>
        </authorList>
    </citation>
    <scope>NUCLEOTIDE SEQUENCE</scope>
</reference>
<organism evidence="1">
    <name type="scientific">Photinus pyralis</name>
    <name type="common">Common eastern firefly</name>
    <name type="synonym">Lampyris pyralis</name>
    <dbReference type="NCBI Taxonomy" id="7054"/>
    <lineage>
        <taxon>Eukaryota</taxon>
        <taxon>Metazoa</taxon>
        <taxon>Ecdysozoa</taxon>
        <taxon>Arthropoda</taxon>
        <taxon>Hexapoda</taxon>
        <taxon>Insecta</taxon>
        <taxon>Pterygota</taxon>
        <taxon>Neoptera</taxon>
        <taxon>Endopterygota</taxon>
        <taxon>Coleoptera</taxon>
        <taxon>Polyphaga</taxon>
        <taxon>Elateriformia</taxon>
        <taxon>Elateroidea</taxon>
        <taxon>Lampyridae</taxon>
        <taxon>Lampyrinae</taxon>
        <taxon>Photinus</taxon>
    </lineage>
</organism>